<keyword evidence="3 9" id="KW-0812">Transmembrane</keyword>
<feature type="domain" description="ABC transporter" evidence="10">
    <location>
        <begin position="226"/>
        <end position="479"/>
    </location>
</feature>
<keyword evidence="12" id="KW-1185">Reference proteome</keyword>
<feature type="transmembrane region" description="Helical" evidence="9">
    <location>
        <begin position="598"/>
        <end position="619"/>
    </location>
</feature>
<sequence length="843" mass="93885">MKQRPRPTTKASAVVAVAVATAHEQHDPPPSTAPIHLLPGELGGFTSFVGRLTSDSAHMQTQSANRFDDPTSFCQQEKVVQEQEEWKNRHNGKDIDINRKEGRLTAVGGVRNTDSLQCSANAICIVEKALVLSSTSLRRQSSKRHRTPWKKRMETESADLTSPLVGTQDEGEEARTAPTPSTADDIKAEIAKLTAKLAKALPLPTNESGVDKDGGYADLDFVKTKPGLTAIFKRKSSSVKTILHEFRAEFPEGCVTALMGPSGAGKTTLLDFLTGMLGRGVHASGKVSLPDDDAYVPQDDRLHNFFTCQAYMEHYARLTGKSPILDCCKPNLQGEEDILGFEDVGAQIDRILSDVGLSDQKNTPVGGLFKRGLSGGQKRRLSVALEALSSPINLFLDEPTSGLDSESALGLMKYLQSYARGRHSTGRRRRVIVTIHQPSTQIWELIDNVVLLAKGRLMYQGKRKDMDTYFAACGWPVPTQYNPADHFIEALSSAPKIGGESESEDDDLTDKLSKDEVAEMWSCAYKRFRQGEVSQKIRDERDRRRNLTRSSGFTMLVRKSSDVDNRAFERINRLANSSARTAFELVRRSFTSLLKNPIVFLLRVAIYGGMSLLTGVLFWNLEGRRDTHSVLVSVSIPRPLPYLTHAEQLTPVSRWEEDRPALLHHRILLVHVGRGDTIRHDRPGHPREGGSQSPLPPGLESRESGPGESARAAAPLHHRLRHRPQDDEHFSRIRRQVLVHPEPLPLLFVRRRHVDAHLARRARHDLRDLHKQRNLRAVHDGDGVPRAAGGDAQCSAVAVRRPVHDVQLPESHVPRVQRHDGKCDQLIVLGIHARRGCPWRRDF</sequence>
<dbReference type="GO" id="GO:0140359">
    <property type="term" value="F:ABC-type transporter activity"/>
    <property type="evidence" value="ECO:0007669"/>
    <property type="project" value="InterPro"/>
</dbReference>
<dbReference type="InterPro" id="IPR050352">
    <property type="entry name" value="ABCG_transporters"/>
</dbReference>
<dbReference type="InterPro" id="IPR003593">
    <property type="entry name" value="AAA+_ATPase"/>
</dbReference>
<evidence type="ECO:0000256" key="8">
    <source>
        <dbReference type="SAM" id="MobiDB-lite"/>
    </source>
</evidence>
<comment type="subcellular location">
    <subcellularLocation>
        <location evidence="1">Membrane</location>
        <topology evidence="1">Multi-pass membrane protein</topology>
    </subcellularLocation>
</comment>
<dbReference type="InterPro" id="IPR043926">
    <property type="entry name" value="ABCG_dom"/>
</dbReference>
<dbReference type="AlphaFoldDB" id="K0SZX3"/>
<dbReference type="GO" id="GO:0016887">
    <property type="term" value="F:ATP hydrolysis activity"/>
    <property type="evidence" value="ECO:0007669"/>
    <property type="project" value="InterPro"/>
</dbReference>
<dbReference type="GO" id="GO:0005524">
    <property type="term" value="F:ATP binding"/>
    <property type="evidence" value="ECO:0007669"/>
    <property type="project" value="UniProtKB-KW"/>
</dbReference>
<evidence type="ECO:0000259" key="10">
    <source>
        <dbReference type="PROSITE" id="PS50893"/>
    </source>
</evidence>
<dbReference type="EMBL" id="AGNL01018059">
    <property type="protein sequence ID" value="EJK63702.1"/>
    <property type="molecule type" value="Genomic_DNA"/>
</dbReference>
<evidence type="ECO:0000313" key="12">
    <source>
        <dbReference type="Proteomes" id="UP000266841"/>
    </source>
</evidence>
<dbReference type="PROSITE" id="PS50893">
    <property type="entry name" value="ABC_TRANSPORTER_2"/>
    <property type="match status" value="1"/>
</dbReference>
<dbReference type="Gene3D" id="3.40.50.300">
    <property type="entry name" value="P-loop containing nucleotide triphosphate hydrolases"/>
    <property type="match status" value="1"/>
</dbReference>
<dbReference type="Proteomes" id="UP000266841">
    <property type="component" value="Unassembled WGS sequence"/>
</dbReference>
<evidence type="ECO:0000256" key="6">
    <source>
        <dbReference type="ARBA" id="ARBA00022989"/>
    </source>
</evidence>
<evidence type="ECO:0000256" key="9">
    <source>
        <dbReference type="SAM" id="Phobius"/>
    </source>
</evidence>
<dbReference type="FunFam" id="3.40.50.300:FF:004191">
    <property type="entry name" value="Predicted protein"/>
    <property type="match status" value="1"/>
</dbReference>
<feature type="region of interest" description="Disordered" evidence="8">
    <location>
        <begin position="137"/>
        <end position="183"/>
    </location>
</feature>
<keyword evidence="2" id="KW-0813">Transport</keyword>
<evidence type="ECO:0000256" key="1">
    <source>
        <dbReference type="ARBA" id="ARBA00004141"/>
    </source>
</evidence>
<proteinExistence type="predicted"/>
<keyword evidence="7 9" id="KW-0472">Membrane</keyword>
<keyword evidence="6 9" id="KW-1133">Transmembrane helix</keyword>
<dbReference type="InterPro" id="IPR027417">
    <property type="entry name" value="P-loop_NTPase"/>
</dbReference>
<evidence type="ECO:0000256" key="4">
    <source>
        <dbReference type="ARBA" id="ARBA00022741"/>
    </source>
</evidence>
<feature type="compositionally biased region" description="Basic residues" evidence="8">
    <location>
        <begin position="140"/>
        <end position="150"/>
    </location>
</feature>
<reference evidence="11 12" key="1">
    <citation type="journal article" date="2012" name="Genome Biol.">
        <title>Genome and low-iron response of an oceanic diatom adapted to chronic iron limitation.</title>
        <authorList>
            <person name="Lommer M."/>
            <person name="Specht M."/>
            <person name="Roy A.S."/>
            <person name="Kraemer L."/>
            <person name="Andreson R."/>
            <person name="Gutowska M.A."/>
            <person name="Wolf J."/>
            <person name="Bergner S.V."/>
            <person name="Schilhabel M.B."/>
            <person name="Klostermeier U.C."/>
            <person name="Beiko R.G."/>
            <person name="Rosenstiel P."/>
            <person name="Hippler M."/>
            <person name="Laroche J."/>
        </authorList>
    </citation>
    <scope>NUCLEOTIDE SEQUENCE [LARGE SCALE GENOMIC DNA]</scope>
    <source>
        <strain evidence="11 12">CCMP1005</strain>
    </source>
</reference>
<feature type="region of interest" description="Disordered" evidence="8">
    <location>
        <begin position="678"/>
        <end position="728"/>
    </location>
</feature>
<dbReference type="SMART" id="SM00382">
    <property type="entry name" value="AAA"/>
    <property type="match status" value="1"/>
</dbReference>
<protein>
    <recommendedName>
        <fullName evidence="10">ABC transporter domain-containing protein</fullName>
    </recommendedName>
</protein>
<organism evidence="11 12">
    <name type="scientific">Thalassiosira oceanica</name>
    <name type="common">Marine diatom</name>
    <dbReference type="NCBI Taxonomy" id="159749"/>
    <lineage>
        <taxon>Eukaryota</taxon>
        <taxon>Sar</taxon>
        <taxon>Stramenopiles</taxon>
        <taxon>Ochrophyta</taxon>
        <taxon>Bacillariophyta</taxon>
        <taxon>Coscinodiscophyceae</taxon>
        <taxon>Thalassiosirophycidae</taxon>
        <taxon>Thalassiosirales</taxon>
        <taxon>Thalassiosiraceae</taxon>
        <taxon>Thalassiosira</taxon>
    </lineage>
</organism>
<dbReference type="Pfam" id="PF19055">
    <property type="entry name" value="ABC2_membrane_7"/>
    <property type="match status" value="1"/>
</dbReference>
<dbReference type="eggNOG" id="KOG0061">
    <property type="taxonomic scope" value="Eukaryota"/>
</dbReference>
<dbReference type="InterPro" id="IPR017871">
    <property type="entry name" value="ABC_transporter-like_CS"/>
</dbReference>
<keyword evidence="5" id="KW-0067">ATP-binding</keyword>
<dbReference type="Pfam" id="PF00005">
    <property type="entry name" value="ABC_tran"/>
    <property type="match status" value="1"/>
</dbReference>
<evidence type="ECO:0000256" key="2">
    <source>
        <dbReference type="ARBA" id="ARBA00022448"/>
    </source>
</evidence>
<dbReference type="SUPFAM" id="SSF52540">
    <property type="entry name" value="P-loop containing nucleoside triphosphate hydrolases"/>
    <property type="match status" value="1"/>
</dbReference>
<dbReference type="InterPro" id="IPR003439">
    <property type="entry name" value="ABC_transporter-like_ATP-bd"/>
</dbReference>
<dbReference type="OrthoDB" id="66620at2759"/>
<gene>
    <name evidence="11" type="ORF">THAOC_15626</name>
</gene>
<evidence type="ECO:0000256" key="5">
    <source>
        <dbReference type="ARBA" id="ARBA00022840"/>
    </source>
</evidence>
<dbReference type="PROSITE" id="PS00211">
    <property type="entry name" value="ABC_TRANSPORTER_1"/>
    <property type="match status" value="1"/>
</dbReference>
<feature type="compositionally biased region" description="Basic and acidic residues" evidence="8">
    <location>
        <begin position="678"/>
        <end position="688"/>
    </location>
</feature>
<comment type="caution">
    <text evidence="11">The sequence shown here is derived from an EMBL/GenBank/DDBJ whole genome shotgun (WGS) entry which is preliminary data.</text>
</comment>
<dbReference type="PANTHER" id="PTHR48041:SF139">
    <property type="entry name" value="PROTEIN SCARLET"/>
    <property type="match status" value="1"/>
</dbReference>
<accession>K0SZX3</accession>
<dbReference type="GO" id="GO:0016020">
    <property type="term" value="C:membrane"/>
    <property type="evidence" value="ECO:0007669"/>
    <property type="project" value="UniProtKB-SubCell"/>
</dbReference>
<name>K0SZX3_THAOC</name>
<evidence type="ECO:0000256" key="7">
    <source>
        <dbReference type="ARBA" id="ARBA00023136"/>
    </source>
</evidence>
<keyword evidence="4" id="KW-0547">Nucleotide-binding</keyword>
<dbReference type="PANTHER" id="PTHR48041">
    <property type="entry name" value="ABC TRANSPORTER G FAMILY MEMBER 28"/>
    <property type="match status" value="1"/>
</dbReference>
<evidence type="ECO:0000256" key="3">
    <source>
        <dbReference type="ARBA" id="ARBA00022692"/>
    </source>
</evidence>
<evidence type="ECO:0000313" key="11">
    <source>
        <dbReference type="EMBL" id="EJK63702.1"/>
    </source>
</evidence>